<dbReference type="InterPro" id="IPR013783">
    <property type="entry name" value="Ig-like_fold"/>
</dbReference>
<proteinExistence type="predicted"/>
<dbReference type="Gene3D" id="2.60.40.10">
    <property type="entry name" value="Immunoglobulins"/>
    <property type="match status" value="1"/>
</dbReference>
<keyword evidence="4" id="KW-1185">Reference proteome</keyword>
<protein>
    <recommendedName>
        <fullName evidence="5">Immunoglobulin V-set domain-containing protein</fullName>
    </recommendedName>
</protein>
<dbReference type="Proteomes" id="UP000324091">
    <property type="component" value="Chromosome 14"/>
</dbReference>
<sequence length="190" mass="21113">MAAMMCFLLLLLLLNSSKSDSSAVDVFTVQSGEAVQLLSGLNEAEQKQLHDIRWTHSNLLLVMKNNMTKCNDDRCELLADGTLSFSRTETQDSGKYLMQAFDKDGKRFKAKEIFLQVNSESTSGGGGGGVGSIHIVATSIATCCVFLLLLTVTHYIIKRRRAVLRRTTEGSDLFLGLNRHVSFRHLLYHI</sequence>
<comment type="caution">
    <text evidence="3">The sequence shown here is derived from an EMBL/GenBank/DDBJ whole genome shotgun (WGS) entry which is preliminary data.</text>
</comment>
<evidence type="ECO:0000256" key="2">
    <source>
        <dbReference type="SAM" id="SignalP"/>
    </source>
</evidence>
<evidence type="ECO:0000313" key="4">
    <source>
        <dbReference type="Proteomes" id="UP000324091"/>
    </source>
</evidence>
<keyword evidence="1" id="KW-1133">Transmembrane helix</keyword>
<feature type="chain" id="PRO_5023075607" description="Immunoglobulin V-set domain-containing protein" evidence="2">
    <location>
        <begin position="20"/>
        <end position="190"/>
    </location>
</feature>
<dbReference type="SUPFAM" id="SSF48726">
    <property type="entry name" value="Immunoglobulin"/>
    <property type="match status" value="1"/>
</dbReference>
<reference evidence="3 4" key="1">
    <citation type="submission" date="2019-04" db="EMBL/GenBank/DDBJ databases">
        <title>Chromosome genome assembly for Takifugu flavidus.</title>
        <authorList>
            <person name="Xiao S."/>
        </authorList>
    </citation>
    <scope>NUCLEOTIDE SEQUENCE [LARGE SCALE GENOMIC DNA]</scope>
    <source>
        <strain evidence="3">HTHZ2018</strain>
        <tissue evidence="3">Muscle</tissue>
    </source>
</reference>
<feature type="signal peptide" evidence="2">
    <location>
        <begin position="1"/>
        <end position="19"/>
    </location>
</feature>
<evidence type="ECO:0000313" key="3">
    <source>
        <dbReference type="EMBL" id="TWW75259.1"/>
    </source>
</evidence>
<feature type="transmembrane region" description="Helical" evidence="1">
    <location>
        <begin position="133"/>
        <end position="157"/>
    </location>
</feature>
<gene>
    <name evidence="3" type="ORF">D4764_14G0012620</name>
</gene>
<name>A0A5C6P8K6_9TELE</name>
<organism evidence="3 4">
    <name type="scientific">Takifugu flavidus</name>
    <name type="common">sansaifugu</name>
    <dbReference type="NCBI Taxonomy" id="433684"/>
    <lineage>
        <taxon>Eukaryota</taxon>
        <taxon>Metazoa</taxon>
        <taxon>Chordata</taxon>
        <taxon>Craniata</taxon>
        <taxon>Vertebrata</taxon>
        <taxon>Euteleostomi</taxon>
        <taxon>Actinopterygii</taxon>
        <taxon>Neopterygii</taxon>
        <taxon>Teleostei</taxon>
        <taxon>Neoteleostei</taxon>
        <taxon>Acanthomorphata</taxon>
        <taxon>Eupercaria</taxon>
        <taxon>Tetraodontiformes</taxon>
        <taxon>Tetradontoidea</taxon>
        <taxon>Tetraodontidae</taxon>
        <taxon>Takifugu</taxon>
    </lineage>
</organism>
<dbReference type="AlphaFoldDB" id="A0A5C6P8K6"/>
<dbReference type="EMBL" id="RHFK02000006">
    <property type="protein sequence ID" value="TWW75259.1"/>
    <property type="molecule type" value="Genomic_DNA"/>
</dbReference>
<dbReference type="InterPro" id="IPR036179">
    <property type="entry name" value="Ig-like_dom_sf"/>
</dbReference>
<evidence type="ECO:0008006" key="5">
    <source>
        <dbReference type="Google" id="ProtNLM"/>
    </source>
</evidence>
<keyword evidence="1" id="KW-0472">Membrane</keyword>
<keyword evidence="2" id="KW-0732">Signal</keyword>
<accession>A0A5C6P8K6</accession>
<keyword evidence="1" id="KW-0812">Transmembrane</keyword>
<evidence type="ECO:0000256" key="1">
    <source>
        <dbReference type="SAM" id="Phobius"/>
    </source>
</evidence>